<comment type="caution">
    <text evidence="1">The sequence shown here is derived from an EMBL/GenBank/DDBJ whole genome shotgun (WGS) entry which is preliminary data.</text>
</comment>
<evidence type="ECO:0000313" key="1">
    <source>
        <dbReference type="EMBL" id="OGM76960.1"/>
    </source>
</evidence>
<dbReference type="AlphaFoldDB" id="A0A1F8CKV8"/>
<accession>A0A1F8CKV8</accession>
<gene>
    <name evidence="1" type="ORF">A2188_02835</name>
</gene>
<organism evidence="1 2">
    <name type="scientific">Candidatus Woesebacteria bacterium RIFOXYA1_FULL_43_9</name>
    <dbReference type="NCBI Taxonomy" id="1802534"/>
    <lineage>
        <taxon>Bacteria</taxon>
        <taxon>Candidatus Woeseibacteriota</taxon>
    </lineage>
</organism>
<protein>
    <submittedName>
        <fullName evidence="1">Uncharacterized protein</fullName>
    </submittedName>
</protein>
<name>A0A1F8CKV8_9BACT</name>
<dbReference type="Proteomes" id="UP000179241">
    <property type="component" value="Unassembled WGS sequence"/>
</dbReference>
<dbReference type="EMBL" id="MGHU01000038">
    <property type="protein sequence ID" value="OGM76960.1"/>
    <property type="molecule type" value="Genomic_DNA"/>
</dbReference>
<reference evidence="1 2" key="1">
    <citation type="journal article" date="2016" name="Nat. Commun.">
        <title>Thousands of microbial genomes shed light on interconnected biogeochemical processes in an aquifer system.</title>
        <authorList>
            <person name="Anantharaman K."/>
            <person name="Brown C.T."/>
            <person name="Hug L.A."/>
            <person name="Sharon I."/>
            <person name="Castelle C.J."/>
            <person name="Probst A.J."/>
            <person name="Thomas B.C."/>
            <person name="Singh A."/>
            <person name="Wilkins M.J."/>
            <person name="Karaoz U."/>
            <person name="Brodie E.L."/>
            <person name="Williams K.H."/>
            <person name="Hubbard S.S."/>
            <person name="Banfield J.F."/>
        </authorList>
    </citation>
    <scope>NUCLEOTIDE SEQUENCE [LARGE SCALE GENOMIC DNA]</scope>
</reference>
<evidence type="ECO:0000313" key="2">
    <source>
        <dbReference type="Proteomes" id="UP000179241"/>
    </source>
</evidence>
<proteinExistence type="predicted"/>
<sequence>MQALPGFIGRKVFRRRLGKSNFKYFGSTKERGLILPGLDYLGVTGTTGVGVKSVDISRNTKGEGR</sequence>